<dbReference type="GO" id="GO:0000160">
    <property type="term" value="P:phosphorelay signal transduction system"/>
    <property type="evidence" value="ECO:0007669"/>
    <property type="project" value="InterPro"/>
</dbReference>
<dbReference type="PANTHER" id="PTHR36842">
    <property type="entry name" value="PROTEIN TOLB HOMOLOG"/>
    <property type="match status" value="1"/>
</dbReference>
<comment type="caution">
    <text evidence="5">The sequence shown here is derived from an EMBL/GenBank/DDBJ whole genome shotgun (WGS) entry which is preliminary data.</text>
</comment>
<dbReference type="SMART" id="SM00862">
    <property type="entry name" value="Trans_reg_C"/>
    <property type="match status" value="1"/>
</dbReference>
<dbReference type="InterPro" id="IPR016032">
    <property type="entry name" value="Sig_transdc_resp-reg_C-effctor"/>
</dbReference>
<sequence>MSEHHSPQRFLLGQLTLDCFSRELSSATETLTLEPQVFQLLSLFIDAEQHQLSRLQITEQLMISESTLTKSLSLLRKAFAQLDPQTIYIETLPKVGYRLCQTVIPDVITAAEKTTAPHAHIHSVTAPAPSLQPAALQHPAPPRAGVKTKLILAVLWTAPLLFFVLWFFITLAPAPEKLPTPYINPPVPINTAQGIDYDLSLSQDGATLVYLSKDAEKNQLLLQQNPGKPKLLAEDNALSTAAISPDGLQVLSVKQNSQGCIVEWFMPENPQQKKTVAQCSTDAMVKIAWQNDSKGFYLRDRADKTQPYTLSRYRLDTTTKEQVTRPQSAESPTGDLAFAESDDGKTLAVVRDLPQQHSQLLLLDSSSFAVLQQKSFPFPISNIDWLATHLVVSKDAELLQYNTTTDQLEFLFYTGRTVQSLAVVNQQIYYADYEQDADIWQYDLAANTNRIRIGSSKADLMPRVNHKGDLAFLSKRGGKEQIWLQPAGQNEYQLADVPGSPALVRLQWSPDGESLLFSKDGALWQLMIASGQSRVLVAADKQVDVANWMTDGTGIIYSSKQSGDWQLWQLDLNTASSTQLTQQGGYSGYRLGNQLYFSKFHQDGLFMLNIATGEEDLLIADFDKSNGLNWRLSDDSIYYYQPEQGIRQYQLQSKSNSLLLATPERFVDHYDIQNQQLFYVKAGLPKGDVYKIEPVASSDINSK</sequence>
<dbReference type="SUPFAM" id="SSF46894">
    <property type="entry name" value="C-terminal effector domain of the bipartite response regulators"/>
    <property type="match status" value="1"/>
</dbReference>
<dbReference type="RefSeq" id="WP_147904302.1">
    <property type="nucleotide sequence ID" value="NZ_BAAAGC010000013.1"/>
</dbReference>
<gene>
    <name evidence="5" type="ORF">FU839_10490</name>
</gene>
<dbReference type="InterPro" id="IPR011042">
    <property type="entry name" value="6-blade_b-propeller_TolB-like"/>
</dbReference>
<dbReference type="SUPFAM" id="SSF69304">
    <property type="entry name" value="Tricorn protease N-terminal domain"/>
    <property type="match status" value="1"/>
</dbReference>
<organism evidence="5 6">
    <name type="scientific">Rheinheimera tangshanensis</name>
    <dbReference type="NCBI Taxonomy" id="400153"/>
    <lineage>
        <taxon>Bacteria</taxon>
        <taxon>Pseudomonadati</taxon>
        <taxon>Pseudomonadota</taxon>
        <taxon>Gammaproteobacteria</taxon>
        <taxon>Chromatiales</taxon>
        <taxon>Chromatiaceae</taxon>
        <taxon>Rheinheimera</taxon>
    </lineage>
</organism>
<keyword evidence="3" id="KW-1133">Transmembrane helix</keyword>
<dbReference type="CDD" id="cd00383">
    <property type="entry name" value="trans_reg_C"/>
    <property type="match status" value="1"/>
</dbReference>
<keyword evidence="6" id="KW-1185">Reference proteome</keyword>
<dbReference type="Gene3D" id="1.10.10.10">
    <property type="entry name" value="Winged helix-like DNA-binding domain superfamily/Winged helix DNA-binding domain"/>
    <property type="match status" value="1"/>
</dbReference>
<proteinExistence type="predicted"/>
<evidence type="ECO:0000259" key="4">
    <source>
        <dbReference type="SMART" id="SM00862"/>
    </source>
</evidence>
<feature type="transmembrane region" description="Helical" evidence="3">
    <location>
        <begin position="150"/>
        <end position="169"/>
    </location>
</feature>
<dbReference type="InterPro" id="IPR036388">
    <property type="entry name" value="WH-like_DNA-bd_sf"/>
</dbReference>
<dbReference type="AlphaFoldDB" id="A0A5C8LWW2"/>
<dbReference type="EMBL" id="VRLR01000005">
    <property type="protein sequence ID" value="TXK80864.1"/>
    <property type="molecule type" value="Genomic_DNA"/>
</dbReference>
<keyword evidence="3" id="KW-0812">Transmembrane</keyword>
<keyword evidence="1" id="KW-0238">DNA-binding</keyword>
<dbReference type="Gene3D" id="2.120.10.30">
    <property type="entry name" value="TolB, C-terminal domain"/>
    <property type="match status" value="2"/>
</dbReference>
<protein>
    <recommendedName>
        <fullName evidence="4">OmpR/PhoB-type domain-containing protein</fullName>
    </recommendedName>
</protein>
<dbReference type="InterPro" id="IPR001867">
    <property type="entry name" value="OmpR/PhoB-type_DNA-bd"/>
</dbReference>
<evidence type="ECO:0000256" key="2">
    <source>
        <dbReference type="SAM" id="MobiDB-lite"/>
    </source>
</evidence>
<dbReference type="GO" id="GO:0006355">
    <property type="term" value="P:regulation of DNA-templated transcription"/>
    <property type="evidence" value="ECO:0007669"/>
    <property type="project" value="InterPro"/>
</dbReference>
<evidence type="ECO:0000256" key="3">
    <source>
        <dbReference type="SAM" id="Phobius"/>
    </source>
</evidence>
<dbReference type="SUPFAM" id="SSF82171">
    <property type="entry name" value="DPP6 N-terminal domain-like"/>
    <property type="match status" value="1"/>
</dbReference>
<evidence type="ECO:0000313" key="6">
    <source>
        <dbReference type="Proteomes" id="UP000321814"/>
    </source>
</evidence>
<keyword evidence="3" id="KW-0472">Membrane</keyword>
<dbReference type="OrthoDB" id="5900874at2"/>
<dbReference type="Pfam" id="PF00486">
    <property type="entry name" value="Trans_reg_C"/>
    <property type="match status" value="1"/>
</dbReference>
<name>A0A5C8LWW2_9GAMM</name>
<evidence type="ECO:0000256" key="1">
    <source>
        <dbReference type="ARBA" id="ARBA00023125"/>
    </source>
</evidence>
<dbReference type="Proteomes" id="UP000321814">
    <property type="component" value="Unassembled WGS sequence"/>
</dbReference>
<reference evidence="5 6" key="1">
    <citation type="submission" date="2019-08" db="EMBL/GenBank/DDBJ databases">
        <title>Draft genome analysis of Rheinheimera tangshanensis isolated from the roots of fresh rice plants (Oryza sativa).</title>
        <authorList>
            <person name="Yu Q."/>
            <person name="Qi Y."/>
            <person name="Zhang H."/>
            <person name="Pu J."/>
        </authorList>
    </citation>
    <scope>NUCLEOTIDE SEQUENCE [LARGE SCALE GENOMIC DNA]</scope>
    <source>
        <strain evidence="5 6">JA3-B52</strain>
    </source>
</reference>
<dbReference type="GO" id="GO:0003677">
    <property type="term" value="F:DNA binding"/>
    <property type="evidence" value="ECO:0007669"/>
    <property type="project" value="UniProtKB-KW"/>
</dbReference>
<accession>A0A5C8LWW2</accession>
<feature type="region of interest" description="Disordered" evidence="2">
    <location>
        <begin position="317"/>
        <end position="336"/>
    </location>
</feature>
<feature type="domain" description="OmpR/PhoB-type" evidence="4">
    <location>
        <begin position="28"/>
        <end position="99"/>
    </location>
</feature>
<evidence type="ECO:0000313" key="5">
    <source>
        <dbReference type="EMBL" id="TXK80864.1"/>
    </source>
</evidence>